<keyword evidence="2" id="KW-0106">Calcium</keyword>
<reference evidence="5 6" key="1">
    <citation type="submission" date="2017-06" db="EMBL/GenBank/DDBJ databases">
        <title>Ant-infecting Ophiocordyceps genomes reveal a high diversity of potential behavioral manipulation genes and a possible major role for enterotoxins.</title>
        <authorList>
            <person name="De Bekker C."/>
            <person name="Evans H.C."/>
            <person name="Brachmann A."/>
            <person name="Hughes D.P."/>
        </authorList>
    </citation>
    <scope>NUCLEOTIDE SEQUENCE [LARGE SCALE GENOMIC DNA]</scope>
    <source>
        <strain evidence="5 6">Map64</strain>
    </source>
</reference>
<feature type="compositionally biased region" description="Polar residues" evidence="3">
    <location>
        <begin position="97"/>
        <end position="113"/>
    </location>
</feature>
<accession>A0A2C5Y6T3</accession>
<name>A0A2C5Y6T3_9HYPO</name>
<gene>
    <name evidence="5" type="ORF">CDD81_6896</name>
</gene>
<feature type="compositionally biased region" description="Low complexity" evidence="3">
    <location>
        <begin position="7"/>
        <end position="23"/>
    </location>
</feature>
<dbReference type="Pfam" id="PF13833">
    <property type="entry name" value="EF-hand_8"/>
    <property type="match status" value="1"/>
</dbReference>
<feature type="region of interest" description="Disordered" evidence="3">
    <location>
        <begin position="1"/>
        <end position="50"/>
    </location>
</feature>
<dbReference type="InterPro" id="IPR002048">
    <property type="entry name" value="EF_hand_dom"/>
</dbReference>
<evidence type="ECO:0000259" key="4">
    <source>
        <dbReference type="PROSITE" id="PS50222"/>
    </source>
</evidence>
<feature type="compositionally biased region" description="Polar residues" evidence="3">
    <location>
        <begin position="30"/>
        <end position="46"/>
    </location>
</feature>
<keyword evidence="6" id="KW-1185">Reference proteome</keyword>
<proteinExistence type="predicted"/>
<dbReference type="Proteomes" id="UP000226192">
    <property type="component" value="Unassembled WGS sequence"/>
</dbReference>
<dbReference type="InterPro" id="IPR011992">
    <property type="entry name" value="EF-hand-dom_pair"/>
</dbReference>
<feature type="domain" description="EF-hand" evidence="4">
    <location>
        <begin position="116"/>
        <end position="151"/>
    </location>
</feature>
<dbReference type="SUPFAM" id="SSF47473">
    <property type="entry name" value="EF-hand"/>
    <property type="match status" value="1"/>
</dbReference>
<protein>
    <recommendedName>
        <fullName evidence="4">EF-hand domain-containing protein</fullName>
    </recommendedName>
</protein>
<feature type="domain" description="EF-hand" evidence="4">
    <location>
        <begin position="186"/>
        <end position="221"/>
    </location>
</feature>
<sequence>MSDLSTPYRPSPLGYGPSPSRSSPFRRAESSVSPSPLRHTTPNSAPSKPKLLSNLASRLAIFSSPPSTQQSWTPRGHTSEFAMASTPPPQRPELGSRRTTAKSLGNGNALSQLHPTQVRTMREGFQILDRDCDGVVNGDDVADMLSQLGLPNGPADVARFFPPSRPQTIALGAFLNSLAETLAALSPNAELLSAFSAFDDDDSGQINWAELREALISTTPEPGERALTAADVDKVVDGFTGRRAFNRNMSAQLGAKKGEVFKYHEFVNSIMGSNGAPEGESNESADDD</sequence>
<dbReference type="EMBL" id="NJET01000068">
    <property type="protein sequence ID" value="PHH62581.1"/>
    <property type="molecule type" value="Genomic_DNA"/>
</dbReference>
<dbReference type="PROSITE" id="PS00018">
    <property type="entry name" value="EF_HAND_1"/>
    <property type="match status" value="2"/>
</dbReference>
<evidence type="ECO:0000313" key="6">
    <source>
        <dbReference type="Proteomes" id="UP000226192"/>
    </source>
</evidence>
<dbReference type="OrthoDB" id="429467at2759"/>
<feature type="compositionally biased region" description="Low complexity" evidence="3">
    <location>
        <begin position="64"/>
        <end position="74"/>
    </location>
</feature>
<evidence type="ECO:0000256" key="3">
    <source>
        <dbReference type="SAM" id="MobiDB-lite"/>
    </source>
</evidence>
<dbReference type="AlphaFoldDB" id="A0A2C5Y6T3"/>
<dbReference type="GO" id="GO:0005509">
    <property type="term" value="F:calcium ion binding"/>
    <property type="evidence" value="ECO:0007669"/>
    <property type="project" value="InterPro"/>
</dbReference>
<organism evidence="5 6">
    <name type="scientific">Ophiocordyceps australis</name>
    <dbReference type="NCBI Taxonomy" id="1399860"/>
    <lineage>
        <taxon>Eukaryota</taxon>
        <taxon>Fungi</taxon>
        <taxon>Dikarya</taxon>
        <taxon>Ascomycota</taxon>
        <taxon>Pezizomycotina</taxon>
        <taxon>Sordariomycetes</taxon>
        <taxon>Hypocreomycetidae</taxon>
        <taxon>Hypocreales</taxon>
        <taxon>Ophiocordycipitaceae</taxon>
        <taxon>Ophiocordyceps</taxon>
    </lineage>
</organism>
<evidence type="ECO:0000256" key="1">
    <source>
        <dbReference type="ARBA" id="ARBA00022737"/>
    </source>
</evidence>
<dbReference type="Gene3D" id="1.10.238.10">
    <property type="entry name" value="EF-hand"/>
    <property type="match status" value="1"/>
</dbReference>
<evidence type="ECO:0000256" key="2">
    <source>
        <dbReference type="ARBA" id="ARBA00022837"/>
    </source>
</evidence>
<dbReference type="InterPro" id="IPR050403">
    <property type="entry name" value="Myosin_RLC"/>
</dbReference>
<dbReference type="SMART" id="SM00054">
    <property type="entry name" value="EFh"/>
    <property type="match status" value="2"/>
</dbReference>
<dbReference type="InterPro" id="IPR018247">
    <property type="entry name" value="EF_Hand_1_Ca_BS"/>
</dbReference>
<dbReference type="PROSITE" id="PS50222">
    <property type="entry name" value="EF_HAND_2"/>
    <property type="match status" value="2"/>
</dbReference>
<comment type="caution">
    <text evidence="5">The sequence shown here is derived from an EMBL/GenBank/DDBJ whole genome shotgun (WGS) entry which is preliminary data.</text>
</comment>
<dbReference type="PANTHER" id="PTHR23049">
    <property type="entry name" value="MYOSIN REGULATORY LIGHT CHAIN 2"/>
    <property type="match status" value="1"/>
</dbReference>
<dbReference type="STRING" id="1399860.A0A2C5Y6T3"/>
<evidence type="ECO:0000313" key="5">
    <source>
        <dbReference type="EMBL" id="PHH62581.1"/>
    </source>
</evidence>
<feature type="region of interest" description="Disordered" evidence="3">
    <location>
        <begin position="64"/>
        <end position="113"/>
    </location>
</feature>
<keyword evidence="1" id="KW-0677">Repeat</keyword>